<dbReference type="GO" id="GO:0009279">
    <property type="term" value="C:cell outer membrane"/>
    <property type="evidence" value="ECO:0007669"/>
    <property type="project" value="UniProtKB-SubCell"/>
</dbReference>
<dbReference type="SUPFAM" id="SSF56935">
    <property type="entry name" value="Porins"/>
    <property type="match status" value="1"/>
</dbReference>
<evidence type="ECO:0000256" key="7">
    <source>
        <dbReference type="ARBA" id="ARBA00023237"/>
    </source>
</evidence>
<feature type="chain" id="PRO_5003993994" evidence="9">
    <location>
        <begin position="19"/>
        <end position="1032"/>
    </location>
</feature>
<dbReference type="InterPro" id="IPR012910">
    <property type="entry name" value="Plug_dom"/>
</dbReference>
<evidence type="ECO:0000313" key="12">
    <source>
        <dbReference type="Proteomes" id="UP000011135"/>
    </source>
</evidence>
<dbReference type="Pfam" id="PF07715">
    <property type="entry name" value="Plug"/>
    <property type="match status" value="1"/>
</dbReference>
<reference evidence="11 12" key="1">
    <citation type="submission" date="2012-12" db="EMBL/GenBank/DDBJ databases">
        <title>Genome assembly of Fulvivirga imtechensis AK7.</title>
        <authorList>
            <person name="Nupur N."/>
            <person name="Khatri I."/>
            <person name="Kumar R."/>
            <person name="Subramanian S."/>
            <person name="Pinnaka A."/>
        </authorList>
    </citation>
    <scope>NUCLEOTIDE SEQUENCE [LARGE SCALE GENOMIC DNA]</scope>
    <source>
        <strain evidence="11 12">AK7</strain>
    </source>
</reference>
<dbReference type="GO" id="GO:0015344">
    <property type="term" value="F:siderophore uptake transmembrane transporter activity"/>
    <property type="evidence" value="ECO:0007669"/>
    <property type="project" value="TreeGrafter"/>
</dbReference>
<dbReference type="InterPro" id="IPR036942">
    <property type="entry name" value="Beta-barrel_TonB_sf"/>
</dbReference>
<dbReference type="NCBIfam" id="TIGR04056">
    <property type="entry name" value="OMP_RagA_SusC"/>
    <property type="match status" value="1"/>
</dbReference>
<keyword evidence="3 8" id="KW-1134">Transmembrane beta strand</keyword>
<evidence type="ECO:0000256" key="4">
    <source>
        <dbReference type="ARBA" id="ARBA00022692"/>
    </source>
</evidence>
<proteinExistence type="inferred from homology"/>
<dbReference type="AlphaFoldDB" id="L8JJ86"/>
<evidence type="ECO:0000313" key="11">
    <source>
        <dbReference type="EMBL" id="ELR68860.1"/>
    </source>
</evidence>
<gene>
    <name evidence="11" type="ORF">C900_05686</name>
</gene>
<dbReference type="eggNOG" id="COG4771">
    <property type="taxonomic scope" value="Bacteria"/>
</dbReference>
<evidence type="ECO:0000256" key="2">
    <source>
        <dbReference type="ARBA" id="ARBA00022448"/>
    </source>
</evidence>
<keyword evidence="11" id="KW-0675">Receptor</keyword>
<dbReference type="Gene3D" id="2.170.130.10">
    <property type="entry name" value="TonB-dependent receptor, plug domain"/>
    <property type="match status" value="1"/>
</dbReference>
<dbReference type="GO" id="GO:0044718">
    <property type="term" value="P:siderophore transmembrane transport"/>
    <property type="evidence" value="ECO:0007669"/>
    <property type="project" value="TreeGrafter"/>
</dbReference>
<keyword evidence="5 9" id="KW-0732">Signal</keyword>
<name>L8JJ86_9BACT</name>
<keyword evidence="12" id="KW-1185">Reference proteome</keyword>
<dbReference type="STRING" id="1237149.C900_05686"/>
<protein>
    <submittedName>
        <fullName evidence="11">TonB-dependent receptor</fullName>
    </submittedName>
</protein>
<dbReference type="Proteomes" id="UP000011135">
    <property type="component" value="Unassembled WGS sequence"/>
</dbReference>
<keyword evidence="7 8" id="KW-0998">Cell outer membrane</keyword>
<dbReference type="Gene3D" id="2.60.40.1120">
    <property type="entry name" value="Carboxypeptidase-like, regulatory domain"/>
    <property type="match status" value="1"/>
</dbReference>
<comment type="subcellular location">
    <subcellularLocation>
        <location evidence="1 8">Cell outer membrane</location>
        <topology evidence="1 8">Multi-pass membrane protein</topology>
    </subcellularLocation>
</comment>
<sequence>MKKIFTLLSFVIVCIACHVTYGQGQTVTGKITAEDGNPLPGASVVVKGTTVGTVTDVDGNYTIEMSSGATTLMISFIGYETVEVPVQGRSVIDYQLQPDITQLNEVVVTAFGIEQEKRGLGYAVEEVSSDDITKTKQANLVNALQGQVAGVQITNSGGAPGMSSRIIIRGLTSLDPGADNQPLFVVDGVPIDNSTVESNGTPRGLSNRAADINPNDVESVSILKGAAATALYGVRAANGAVIITTKKGKAGKMVVNIKSSIGFEEVNKYPQFQEGFGQGFSGDYSNDSFWPSWGAPIAAGRIIDPEYVYYDNTKSVMQTGKQYDNYVSISGGSENATFFTSVSNFQQEGVIPFSTWDRTAVKLSGTVNLNEKLDITGSVNYAKSGGDRVPHDRIMETLMYWAFTQDATDYLNPDGTQKTYGNSNPLYTARYWTYEDDVNRIIGNVNVNYKPLEWLNIMYRLGSDYYSDQRTEILPGPLGVENEFPLSSTGFIEQTRINSRDINSTLNLTVSRDITERFSASLRLGHDVFDRDRNTIVARGNEFVIPRFYHLSNVTEQLTSEIIRKQRLVGVYGDLTLNYDDFLYLNITGRNDWSSTLPKENRSFFYPSVSLGFVFDELLNLPDFVSYSKLRASYAEVGKDAQPYSTAITYTSADGFPLNGELGYTRSNTLGSADLKPERTTSIEFGLEANFLQNRLGIDLTWYKSNSKDQIIPVPVSNGTGFTRLITNAGELENKGVELVLSGTPIRNDAFTWNVRLNFTKNKNTVVDIREGIESIVVGSQFGYVGSSVTMTLIEGDPYGNLYGTSYERYYANGKPEDLTILDRDLPLLIGSDGFPVANGDQLILGNAMPDWTAGMTNTFTYKGLSLSLLIDARYGVDQFSQYDNFYSAFGMLDYSTNRNQMVIFDGRLADGSANTQQVWLGQGLGPDYVDYGAGFYRNAYRGISENFVQDASYIKLRNVTLGYDLPASIISSTPFQRVNVSASANNIILSTPWNGYDPESFSAGAGGNATAFTGLGYPGVRSYFFTLNLTL</sequence>
<accession>L8JJ86</accession>
<comment type="similarity">
    <text evidence="8">Belongs to the TonB-dependent receptor family.</text>
</comment>
<evidence type="ECO:0000256" key="5">
    <source>
        <dbReference type="ARBA" id="ARBA00022729"/>
    </source>
</evidence>
<evidence type="ECO:0000256" key="1">
    <source>
        <dbReference type="ARBA" id="ARBA00004571"/>
    </source>
</evidence>
<dbReference type="SUPFAM" id="SSF49464">
    <property type="entry name" value="Carboxypeptidase regulatory domain-like"/>
    <property type="match status" value="1"/>
</dbReference>
<comment type="caution">
    <text evidence="11">The sequence shown here is derived from an EMBL/GenBank/DDBJ whole genome shotgun (WGS) entry which is preliminary data.</text>
</comment>
<dbReference type="InterPro" id="IPR037066">
    <property type="entry name" value="Plug_dom_sf"/>
</dbReference>
<dbReference type="PROSITE" id="PS52016">
    <property type="entry name" value="TONB_DEPENDENT_REC_3"/>
    <property type="match status" value="1"/>
</dbReference>
<dbReference type="InterPro" id="IPR023997">
    <property type="entry name" value="TonB-dep_OMP_SusC/RagA_CS"/>
</dbReference>
<dbReference type="FunFam" id="2.60.40.1120:FF:000003">
    <property type="entry name" value="Outer membrane protein Omp121"/>
    <property type="match status" value="1"/>
</dbReference>
<dbReference type="InterPro" id="IPR023996">
    <property type="entry name" value="TonB-dep_OMP_SusC/RagA"/>
</dbReference>
<dbReference type="EMBL" id="AMZN01000089">
    <property type="protein sequence ID" value="ELR68860.1"/>
    <property type="molecule type" value="Genomic_DNA"/>
</dbReference>
<keyword evidence="4 8" id="KW-0812">Transmembrane</keyword>
<evidence type="ECO:0000259" key="10">
    <source>
        <dbReference type="Pfam" id="PF07715"/>
    </source>
</evidence>
<dbReference type="RefSeq" id="WP_009582796.1">
    <property type="nucleotide sequence ID" value="NZ_AMZN01000089.1"/>
</dbReference>
<dbReference type="Gene3D" id="2.40.170.20">
    <property type="entry name" value="TonB-dependent receptor, beta-barrel domain"/>
    <property type="match status" value="1"/>
</dbReference>
<evidence type="ECO:0000256" key="9">
    <source>
        <dbReference type="SAM" id="SignalP"/>
    </source>
</evidence>
<evidence type="ECO:0000256" key="3">
    <source>
        <dbReference type="ARBA" id="ARBA00022452"/>
    </source>
</evidence>
<dbReference type="PATRIC" id="fig|1237149.3.peg.5068"/>
<evidence type="ECO:0000256" key="8">
    <source>
        <dbReference type="PROSITE-ProRule" id="PRU01360"/>
    </source>
</evidence>
<keyword evidence="2 8" id="KW-0813">Transport</keyword>
<dbReference type="NCBIfam" id="TIGR04057">
    <property type="entry name" value="SusC_RagA_signa"/>
    <property type="match status" value="1"/>
</dbReference>
<dbReference type="OrthoDB" id="9768177at2"/>
<organism evidence="11 12">
    <name type="scientific">Fulvivirga imtechensis AK7</name>
    <dbReference type="NCBI Taxonomy" id="1237149"/>
    <lineage>
        <taxon>Bacteria</taxon>
        <taxon>Pseudomonadati</taxon>
        <taxon>Bacteroidota</taxon>
        <taxon>Cytophagia</taxon>
        <taxon>Cytophagales</taxon>
        <taxon>Fulvivirgaceae</taxon>
        <taxon>Fulvivirga</taxon>
    </lineage>
</organism>
<dbReference type="InterPro" id="IPR039426">
    <property type="entry name" value="TonB-dep_rcpt-like"/>
</dbReference>
<feature type="domain" description="TonB-dependent receptor plug" evidence="10">
    <location>
        <begin position="118"/>
        <end position="240"/>
    </location>
</feature>
<dbReference type="PANTHER" id="PTHR30069:SF29">
    <property type="entry name" value="HEMOGLOBIN AND HEMOGLOBIN-HAPTOGLOBIN-BINDING PROTEIN 1-RELATED"/>
    <property type="match status" value="1"/>
</dbReference>
<dbReference type="InterPro" id="IPR008969">
    <property type="entry name" value="CarboxyPept-like_regulatory"/>
</dbReference>
<dbReference type="Pfam" id="PF13715">
    <property type="entry name" value="CarbopepD_reg_2"/>
    <property type="match status" value="1"/>
</dbReference>
<keyword evidence="6 8" id="KW-0472">Membrane</keyword>
<evidence type="ECO:0000256" key="6">
    <source>
        <dbReference type="ARBA" id="ARBA00023136"/>
    </source>
</evidence>
<feature type="signal peptide" evidence="9">
    <location>
        <begin position="1"/>
        <end position="18"/>
    </location>
</feature>
<dbReference type="PANTHER" id="PTHR30069">
    <property type="entry name" value="TONB-DEPENDENT OUTER MEMBRANE RECEPTOR"/>
    <property type="match status" value="1"/>
</dbReference>